<comment type="caution">
    <text evidence="2">The sequence shown here is derived from an EMBL/GenBank/DDBJ whole genome shotgun (WGS) entry which is preliminary data.</text>
</comment>
<dbReference type="AlphaFoldDB" id="A0AAW0B4I4"/>
<organism evidence="2 3">
    <name type="scientific">Paramarasmius palmivorus</name>
    <dbReference type="NCBI Taxonomy" id="297713"/>
    <lineage>
        <taxon>Eukaryota</taxon>
        <taxon>Fungi</taxon>
        <taxon>Dikarya</taxon>
        <taxon>Basidiomycota</taxon>
        <taxon>Agaricomycotina</taxon>
        <taxon>Agaricomycetes</taxon>
        <taxon>Agaricomycetidae</taxon>
        <taxon>Agaricales</taxon>
        <taxon>Marasmiineae</taxon>
        <taxon>Marasmiaceae</taxon>
        <taxon>Paramarasmius</taxon>
    </lineage>
</organism>
<dbReference type="Proteomes" id="UP001383192">
    <property type="component" value="Unassembled WGS sequence"/>
</dbReference>
<sequence>MGPKTGKSSAQSKESQAHDSDDQRTSSTNADILRKLNEIQIEMKSDVEGLWDEIGHVRQELADVAHKGRPKGNQRSKKRKGFFVAPHVPIPRSEEHNQFLRQFRDCMNETLTIKKDKQILDLYDCEDLRVNADDVLNFDMGGPPPQIEDGFLPIYWEEVHCPWNAELCTQMAERFVVKFPQYDTEAGREEIRASFWRRLKTLSYIIHRRHPRNGETEEEAALRCQLKDEETLKSMRQRTRKEELWKKRHDVAWSLAAGSDSEEDEEEVSQRQAWTIVAQMIDEMGADGMSSDESEFETEEGHRGNIAACVRTVPWRSGKVTSLLRCVDENTVRVSVYGNQAPGNKPHERKRTKYAQHSRRKPVKTLPINFYNQDWIQKLPPALYRELSPGEKRELPELDDGDN</sequence>
<keyword evidence="3" id="KW-1185">Reference proteome</keyword>
<proteinExistence type="predicted"/>
<reference evidence="2 3" key="1">
    <citation type="submission" date="2024-01" db="EMBL/GenBank/DDBJ databases">
        <title>A draft genome for a cacao thread blight-causing isolate of Paramarasmius palmivorus.</title>
        <authorList>
            <person name="Baruah I.K."/>
            <person name="Bukari Y."/>
            <person name="Amoako-Attah I."/>
            <person name="Meinhardt L.W."/>
            <person name="Bailey B.A."/>
            <person name="Cohen S.P."/>
        </authorList>
    </citation>
    <scope>NUCLEOTIDE SEQUENCE [LARGE SCALE GENOMIC DNA]</scope>
    <source>
        <strain evidence="2 3">GH-12</strain>
    </source>
</reference>
<feature type="region of interest" description="Disordered" evidence="1">
    <location>
        <begin position="1"/>
        <end position="31"/>
    </location>
</feature>
<dbReference type="EMBL" id="JAYKXP010000188">
    <property type="protein sequence ID" value="KAK7020258.1"/>
    <property type="molecule type" value="Genomic_DNA"/>
</dbReference>
<name>A0AAW0B4I4_9AGAR</name>
<feature type="compositionally biased region" description="Basic residues" evidence="1">
    <location>
        <begin position="347"/>
        <end position="359"/>
    </location>
</feature>
<feature type="region of interest" description="Disordered" evidence="1">
    <location>
        <begin position="338"/>
        <end position="359"/>
    </location>
</feature>
<evidence type="ECO:0000313" key="2">
    <source>
        <dbReference type="EMBL" id="KAK7020258.1"/>
    </source>
</evidence>
<gene>
    <name evidence="2" type="ORF">VNI00_017750</name>
</gene>
<protein>
    <submittedName>
        <fullName evidence="2">Uncharacterized protein</fullName>
    </submittedName>
</protein>
<accession>A0AAW0B4I4</accession>
<feature type="compositionally biased region" description="Polar residues" evidence="1">
    <location>
        <begin position="1"/>
        <end position="14"/>
    </location>
</feature>
<evidence type="ECO:0000313" key="3">
    <source>
        <dbReference type="Proteomes" id="UP001383192"/>
    </source>
</evidence>
<feature type="compositionally biased region" description="Basic and acidic residues" evidence="1">
    <location>
        <begin position="15"/>
        <end position="24"/>
    </location>
</feature>
<evidence type="ECO:0000256" key="1">
    <source>
        <dbReference type="SAM" id="MobiDB-lite"/>
    </source>
</evidence>